<organism evidence="2 3">
    <name type="scientific">Metarhizium humberi</name>
    <dbReference type="NCBI Taxonomy" id="2596975"/>
    <lineage>
        <taxon>Eukaryota</taxon>
        <taxon>Fungi</taxon>
        <taxon>Dikarya</taxon>
        <taxon>Ascomycota</taxon>
        <taxon>Pezizomycotina</taxon>
        <taxon>Sordariomycetes</taxon>
        <taxon>Hypocreomycetidae</taxon>
        <taxon>Hypocreales</taxon>
        <taxon>Clavicipitaceae</taxon>
        <taxon>Metarhizium</taxon>
    </lineage>
</organism>
<feature type="compositionally biased region" description="Polar residues" evidence="1">
    <location>
        <begin position="727"/>
        <end position="750"/>
    </location>
</feature>
<feature type="compositionally biased region" description="Polar residues" evidence="1">
    <location>
        <begin position="665"/>
        <end position="680"/>
    </location>
</feature>
<evidence type="ECO:0000313" key="2">
    <source>
        <dbReference type="EMBL" id="KAH0593925.1"/>
    </source>
</evidence>
<feature type="compositionally biased region" description="Basic and acidic residues" evidence="1">
    <location>
        <begin position="235"/>
        <end position="244"/>
    </location>
</feature>
<feature type="compositionally biased region" description="Pro residues" evidence="1">
    <location>
        <begin position="713"/>
        <end position="722"/>
    </location>
</feature>
<reference evidence="2 3" key="1">
    <citation type="submission" date="2020-07" db="EMBL/GenBank/DDBJ databases">
        <title>Metarhizium humberi genome.</title>
        <authorList>
            <person name="Lysoe E."/>
        </authorList>
    </citation>
    <scope>NUCLEOTIDE SEQUENCE [LARGE SCALE GENOMIC DNA]</scope>
    <source>
        <strain evidence="2 3">ESALQ1638</strain>
    </source>
</reference>
<keyword evidence="3" id="KW-1185">Reference proteome</keyword>
<evidence type="ECO:0000313" key="3">
    <source>
        <dbReference type="Proteomes" id="UP000764110"/>
    </source>
</evidence>
<feature type="compositionally biased region" description="Low complexity" evidence="1">
    <location>
        <begin position="558"/>
        <end position="590"/>
    </location>
</feature>
<feature type="region of interest" description="Disordered" evidence="1">
    <location>
        <begin position="524"/>
        <end position="848"/>
    </location>
</feature>
<feature type="region of interest" description="Disordered" evidence="1">
    <location>
        <begin position="158"/>
        <end position="182"/>
    </location>
</feature>
<comment type="caution">
    <text evidence="2">The sequence shown here is derived from an EMBL/GenBank/DDBJ whole genome shotgun (WGS) entry which is preliminary data.</text>
</comment>
<gene>
    <name evidence="2" type="ORF">MHUMG1_08248</name>
</gene>
<sequence>MIALASRDIGSWCACGLWKTERATEEPPIRISASLTKTWHHIPELDVASASDEPPLAQILSGVPVWCSWPQPLTMRTSRYPPTALPPSARGLASRALAALLPGWWLDGPGASSGGGPESLDRNRCHTTGMLICCIEYGGHPLHARGQVPRPSEYVDRYPVDMSPSPMRPSSPTSPRASTSLEPPQAEKVLVLLSYSVAPVTLLPPLNFGAGGLRISLFSPTLPEPFVETEAPNPDQDKSEKGDELEQAELTQPPLTPHNIPIHPIPALQEAFSESLDEATNGVPGDKPKLRQLDARGRREALIAQDRGDDPFDAKWRLRPGQNQHELIKLIGQISFGVYLLLNGMANSNAQVVNILQGHIDEVDEFLEVALEDLGQAIDDLNERIEHLKLPLANVQVFEELLEDRNFRLEIIDGNEKIDHVLSRTNAALKQWDEDIEAGLQSTAAFTSWLHDEEDATWRMERPDVADIFDAMKGNTEGWLSAFDDMSDRVQEASNVIVRLSTIISEMEKKAGEVSRRTWANIQPFSAPSSSSQAPNDTTKSVSSSRQSRNLPLRQHQHQSSVQSVATSTRSASTIGLDLGEEFPLPGGLPLLPPHRSPLRRTPGDHSRTQTPTQSAPQSKAASKRADAPSPSPSASEEPLYVLQPRTYTPQPQEPSPSPALKPAGTSSPKPQDPTQSQDNALGIDGQGPPQARSSIVPQVSQKTNSPDTMQIPPRPVRPPSPGLGTPRTTHSNPLDSAYGSDSESITQRAASRAGSDVGRSPARPHITHSPRSDHQQYYRPVRASPHSALQQRPHTSVGSRGSYMHLRSQPSAIGGMSTLSNVTNAVYDDDDRTQSSGSNTTGPTLRKKKSAFGWFKKAFSLDEEERAAFEARKATEYRDRYYDPNSPKFIDGRRIR</sequence>
<feature type="compositionally biased region" description="Polar residues" evidence="1">
    <location>
        <begin position="536"/>
        <end position="550"/>
    </location>
</feature>
<evidence type="ECO:0000256" key="1">
    <source>
        <dbReference type="SAM" id="MobiDB-lite"/>
    </source>
</evidence>
<feature type="region of interest" description="Disordered" evidence="1">
    <location>
        <begin position="224"/>
        <end position="262"/>
    </location>
</feature>
<name>A0A9P8M4G3_9HYPO</name>
<feature type="compositionally biased region" description="Low complexity" evidence="1">
    <location>
        <begin position="162"/>
        <end position="180"/>
    </location>
</feature>
<feature type="compositionally biased region" description="Polar residues" evidence="1">
    <location>
        <begin position="788"/>
        <end position="800"/>
    </location>
</feature>
<feature type="compositionally biased region" description="Polar residues" evidence="1">
    <location>
        <begin position="692"/>
        <end position="709"/>
    </location>
</feature>
<dbReference type="EMBL" id="JACEFI010000018">
    <property type="protein sequence ID" value="KAH0593925.1"/>
    <property type="molecule type" value="Genomic_DNA"/>
</dbReference>
<proteinExistence type="predicted"/>
<feature type="compositionally biased region" description="Polar residues" evidence="1">
    <location>
        <begin position="609"/>
        <end position="618"/>
    </location>
</feature>
<dbReference type="AlphaFoldDB" id="A0A9P8M4G3"/>
<feature type="compositionally biased region" description="Polar residues" evidence="1">
    <location>
        <begin position="835"/>
        <end position="844"/>
    </location>
</feature>
<protein>
    <submittedName>
        <fullName evidence="2">Uncharacterized protein</fullName>
    </submittedName>
</protein>
<accession>A0A9P8M4G3</accession>
<feature type="compositionally biased region" description="Low complexity" evidence="1">
    <location>
        <begin position="524"/>
        <end position="535"/>
    </location>
</feature>
<dbReference type="Proteomes" id="UP000764110">
    <property type="component" value="Unassembled WGS sequence"/>
</dbReference>